<comment type="caution">
    <text evidence="4">The sequence shown here is derived from an EMBL/GenBank/DDBJ whole genome shotgun (WGS) entry which is preliminary data.</text>
</comment>
<keyword evidence="1" id="KW-0535">Nitrogen fixation</keyword>
<evidence type="ECO:0000256" key="1">
    <source>
        <dbReference type="ARBA" id="ARBA00023231"/>
    </source>
</evidence>
<evidence type="ECO:0000256" key="2">
    <source>
        <dbReference type="SAM" id="MobiDB-lite"/>
    </source>
</evidence>
<feature type="domain" description="Dinitrogenase iron-molybdenum cofactor biosynthesis" evidence="3">
    <location>
        <begin position="29"/>
        <end position="121"/>
    </location>
</feature>
<dbReference type="Gene3D" id="3.30.420.130">
    <property type="entry name" value="Dinitrogenase iron-molybdenum cofactor biosynthesis domain"/>
    <property type="match status" value="1"/>
</dbReference>
<name>A0A4R1K343_9GAMM</name>
<feature type="region of interest" description="Disordered" evidence="2">
    <location>
        <begin position="128"/>
        <end position="150"/>
    </location>
</feature>
<proteinExistence type="predicted"/>
<protein>
    <submittedName>
        <fullName evidence="4">Nitrogen fixation protein NifX</fullName>
    </submittedName>
</protein>
<dbReference type="InterPro" id="IPR036105">
    <property type="entry name" value="DiNase_FeMo-co_biosyn_sf"/>
</dbReference>
<gene>
    <name evidence="4" type="ORF">EV690_0623</name>
</gene>
<dbReference type="AlphaFoldDB" id="A0A4R1K343"/>
<dbReference type="SUPFAM" id="SSF53146">
    <property type="entry name" value="Nitrogenase accessory factor-like"/>
    <property type="match status" value="1"/>
</dbReference>
<reference evidence="4 5" key="1">
    <citation type="submission" date="2019-03" db="EMBL/GenBank/DDBJ databases">
        <title>Genomic Encyclopedia of Type Strains, Phase IV (KMG-IV): sequencing the most valuable type-strain genomes for metagenomic binning, comparative biology and taxonomic classification.</title>
        <authorList>
            <person name="Goeker M."/>
        </authorList>
    </citation>
    <scope>NUCLEOTIDE SEQUENCE [LARGE SCALE GENOMIC DNA]</scope>
    <source>
        <strain evidence="4 5">DSM 18577</strain>
    </source>
</reference>
<dbReference type="InterPro" id="IPR003731">
    <property type="entry name" value="Di-Nase_FeMo-co_biosynth"/>
</dbReference>
<accession>A0A4R1K343</accession>
<dbReference type="PANTHER" id="PTHR33937:SF1">
    <property type="entry name" value="IRON-MOLIBDENUM COFACTOR PROCESSING PROTEIN"/>
    <property type="match status" value="1"/>
</dbReference>
<organism evidence="4 5">
    <name type="scientific">Celerinatantimonas diazotrophica</name>
    <dbReference type="NCBI Taxonomy" id="412034"/>
    <lineage>
        <taxon>Bacteria</taxon>
        <taxon>Pseudomonadati</taxon>
        <taxon>Pseudomonadota</taxon>
        <taxon>Gammaproteobacteria</taxon>
        <taxon>Celerinatantimonadaceae</taxon>
        <taxon>Celerinatantimonas</taxon>
    </lineage>
</organism>
<dbReference type="OrthoDB" id="9797941at2"/>
<dbReference type="Proteomes" id="UP000295565">
    <property type="component" value="Unassembled WGS sequence"/>
</dbReference>
<keyword evidence="5" id="KW-1185">Reference proteome</keyword>
<dbReference type="RefSeq" id="WP_131911469.1">
    <property type="nucleotide sequence ID" value="NZ_OU594967.1"/>
</dbReference>
<sequence>MESAKVCRQLQLANASDNFFSVAFASSDQHQVDQHFASASRFAVYGIGEKQLQLMKIIEMSELPSGHRQDNIEMRLDLLGECLAVYVVAVGDAVVRQLWERGIRPVRVAQGSSILALLGELQRELTRQSSPLRRQMSNRQTPTDENWQEY</sequence>
<evidence type="ECO:0000313" key="5">
    <source>
        <dbReference type="Proteomes" id="UP000295565"/>
    </source>
</evidence>
<dbReference type="Pfam" id="PF02579">
    <property type="entry name" value="Nitro_FeMo-Co"/>
    <property type="match status" value="1"/>
</dbReference>
<dbReference type="InterPro" id="IPR051840">
    <property type="entry name" value="NifX/NifY_domain"/>
</dbReference>
<dbReference type="PANTHER" id="PTHR33937">
    <property type="entry name" value="IRON-MOLYBDENUM PROTEIN-RELATED-RELATED"/>
    <property type="match status" value="1"/>
</dbReference>
<evidence type="ECO:0000313" key="4">
    <source>
        <dbReference type="EMBL" id="TCK58496.1"/>
    </source>
</evidence>
<evidence type="ECO:0000259" key="3">
    <source>
        <dbReference type="Pfam" id="PF02579"/>
    </source>
</evidence>
<dbReference type="EMBL" id="SMGD01000011">
    <property type="protein sequence ID" value="TCK58496.1"/>
    <property type="molecule type" value="Genomic_DNA"/>
</dbReference>